<reference evidence="2" key="1">
    <citation type="journal article" date="2022" name="Mol. Ecol. Resour.">
        <title>The genomes of chicory, endive, great burdock and yacon provide insights into Asteraceae palaeo-polyploidization history and plant inulin production.</title>
        <authorList>
            <person name="Fan W."/>
            <person name="Wang S."/>
            <person name="Wang H."/>
            <person name="Wang A."/>
            <person name="Jiang F."/>
            <person name="Liu H."/>
            <person name="Zhao H."/>
            <person name="Xu D."/>
            <person name="Zhang Y."/>
        </authorList>
    </citation>
    <scope>NUCLEOTIDE SEQUENCE [LARGE SCALE GENOMIC DNA]</scope>
    <source>
        <strain evidence="2">cv. Punajuju</strain>
    </source>
</reference>
<keyword evidence="2" id="KW-1185">Reference proteome</keyword>
<name>A0ACB9D1S8_CICIN</name>
<comment type="caution">
    <text evidence="1">The sequence shown here is derived from an EMBL/GenBank/DDBJ whole genome shotgun (WGS) entry which is preliminary data.</text>
</comment>
<sequence length="66" mass="8117">MFIFNRNNTLKLNCHYSRSWLEENLKQKQTYEQFLELKKIGVKICLEIVLIYSVIFRDLNLKFEMK</sequence>
<proteinExistence type="predicted"/>
<dbReference type="Proteomes" id="UP001055811">
    <property type="component" value="Linkage Group LG05"/>
</dbReference>
<evidence type="ECO:0000313" key="2">
    <source>
        <dbReference type="Proteomes" id="UP001055811"/>
    </source>
</evidence>
<organism evidence="1 2">
    <name type="scientific">Cichorium intybus</name>
    <name type="common">Chicory</name>
    <dbReference type="NCBI Taxonomy" id="13427"/>
    <lineage>
        <taxon>Eukaryota</taxon>
        <taxon>Viridiplantae</taxon>
        <taxon>Streptophyta</taxon>
        <taxon>Embryophyta</taxon>
        <taxon>Tracheophyta</taxon>
        <taxon>Spermatophyta</taxon>
        <taxon>Magnoliopsida</taxon>
        <taxon>eudicotyledons</taxon>
        <taxon>Gunneridae</taxon>
        <taxon>Pentapetalae</taxon>
        <taxon>asterids</taxon>
        <taxon>campanulids</taxon>
        <taxon>Asterales</taxon>
        <taxon>Asteraceae</taxon>
        <taxon>Cichorioideae</taxon>
        <taxon>Cichorieae</taxon>
        <taxon>Cichoriinae</taxon>
        <taxon>Cichorium</taxon>
    </lineage>
</organism>
<evidence type="ECO:0000313" key="1">
    <source>
        <dbReference type="EMBL" id="KAI3740519.1"/>
    </source>
</evidence>
<reference evidence="1 2" key="2">
    <citation type="journal article" date="2022" name="Mol. Ecol. Resour.">
        <title>The genomes of chicory, endive, great burdock and yacon provide insights into Asteraceae paleo-polyploidization history and plant inulin production.</title>
        <authorList>
            <person name="Fan W."/>
            <person name="Wang S."/>
            <person name="Wang H."/>
            <person name="Wang A."/>
            <person name="Jiang F."/>
            <person name="Liu H."/>
            <person name="Zhao H."/>
            <person name="Xu D."/>
            <person name="Zhang Y."/>
        </authorList>
    </citation>
    <scope>NUCLEOTIDE SEQUENCE [LARGE SCALE GENOMIC DNA]</scope>
    <source>
        <strain evidence="2">cv. Punajuju</strain>
        <tissue evidence="1">Leaves</tissue>
    </source>
</reference>
<gene>
    <name evidence="1" type="ORF">L2E82_30986</name>
</gene>
<protein>
    <submittedName>
        <fullName evidence="1">Uncharacterized protein</fullName>
    </submittedName>
</protein>
<dbReference type="EMBL" id="CM042013">
    <property type="protein sequence ID" value="KAI3740519.1"/>
    <property type="molecule type" value="Genomic_DNA"/>
</dbReference>
<accession>A0ACB9D1S8</accession>